<protein>
    <recommendedName>
        <fullName evidence="1">DUF6265 domain-containing protein</fullName>
    </recommendedName>
</protein>
<evidence type="ECO:0000259" key="1">
    <source>
        <dbReference type="Pfam" id="PF19780"/>
    </source>
</evidence>
<gene>
    <name evidence="2" type="ORF">EG343_02030</name>
</gene>
<dbReference type="InterPro" id="IPR046232">
    <property type="entry name" value="DUF6265"/>
</dbReference>
<dbReference type="AlphaFoldDB" id="A0AAD0YHG9"/>
<dbReference type="KEGG" id="cnk:EG343_02030"/>
<sequence length="157" mass="18245">MKTKLIPTIIGILMIGSWAQQQGELNKLEWLLGTWETQTPKGSLYETWKRKSPTEFQGKSYYLKNKDTLLFESVRLLEKDKKLHYIVSVKHQNHELPVDFAIKEIKDPTSLVFENPAHDFPQMIAYKKQGKDSLMAEISGMMNGRMASQKFPMRKVK</sequence>
<evidence type="ECO:0000313" key="2">
    <source>
        <dbReference type="EMBL" id="AZA89490.1"/>
    </source>
</evidence>
<dbReference type="EMBL" id="CP033923">
    <property type="protein sequence ID" value="AZA89490.1"/>
    <property type="molecule type" value="Genomic_DNA"/>
</dbReference>
<feature type="domain" description="DUF6265" evidence="1">
    <location>
        <begin position="29"/>
        <end position="139"/>
    </location>
</feature>
<accession>A0AAD0YHG9</accession>
<dbReference type="RefSeq" id="WP_123855969.1">
    <property type="nucleotide sequence ID" value="NZ_CP033923.1"/>
</dbReference>
<organism evidence="2 3">
    <name type="scientific">Chryseobacterium nakagawai</name>
    <dbReference type="NCBI Taxonomy" id="1241982"/>
    <lineage>
        <taxon>Bacteria</taxon>
        <taxon>Pseudomonadati</taxon>
        <taxon>Bacteroidota</taxon>
        <taxon>Flavobacteriia</taxon>
        <taxon>Flavobacteriales</taxon>
        <taxon>Weeksellaceae</taxon>
        <taxon>Chryseobacterium group</taxon>
        <taxon>Chryseobacterium</taxon>
    </lineage>
</organism>
<reference evidence="2 3" key="1">
    <citation type="submission" date="2018-11" db="EMBL/GenBank/DDBJ databases">
        <title>Proposal to divide the Flavobacteriaceae and reorganize its genera based on Amino Acid Identity values calculated from whole genome sequences.</title>
        <authorList>
            <person name="Nicholson A.C."/>
            <person name="Gulvik C.A."/>
            <person name="Whitney A.M."/>
            <person name="Humrighouse B.W."/>
            <person name="Bell M."/>
            <person name="Holmes B."/>
            <person name="Steigerwalt A.G."/>
            <person name="Villarma A."/>
            <person name="Sheth M."/>
            <person name="Batra D."/>
            <person name="Pryor J."/>
            <person name="Bernardet J.-F."/>
            <person name="Hugo C."/>
            <person name="Kampfer P."/>
            <person name="Newman J."/>
            <person name="McQuiston J.R."/>
        </authorList>
    </citation>
    <scope>NUCLEOTIDE SEQUENCE [LARGE SCALE GENOMIC DNA]</scope>
    <source>
        <strain evidence="2 3">G0041</strain>
    </source>
</reference>
<evidence type="ECO:0000313" key="3">
    <source>
        <dbReference type="Proteomes" id="UP000278288"/>
    </source>
</evidence>
<dbReference type="Pfam" id="PF19780">
    <property type="entry name" value="DUF6265"/>
    <property type="match status" value="1"/>
</dbReference>
<proteinExistence type="predicted"/>
<name>A0AAD0YHG9_CHRNA</name>
<dbReference type="Proteomes" id="UP000278288">
    <property type="component" value="Chromosome"/>
</dbReference>
<keyword evidence="3" id="KW-1185">Reference proteome</keyword>